<organism evidence="3 4">
    <name type="scientific">Rhizoctonia solani</name>
    <dbReference type="NCBI Taxonomy" id="456999"/>
    <lineage>
        <taxon>Eukaryota</taxon>
        <taxon>Fungi</taxon>
        <taxon>Dikarya</taxon>
        <taxon>Basidiomycota</taxon>
        <taxon>Agaricomycotina</taxon>
        <taxon>Agaricomycetes</taxon>
        <taxon>Cantharellales</taxon>
        <taxon>Ceratobasidiaceae</taxon>
        <taxon>Rhizoctonia</taxon>
    </lineage>
</organism>
<accession>A0A8H3BFD5</accession>
<proteinExistence type="predicted"/>
<feature type="signal peptide" evidence="2">
    <location>
        <begin position="1"/>
        <end position="18"/>
    </location>
</feature>
<evidence type="ECO:0000313" key="4">
    <source>
        <dbReference type="Proteomes" id="UP000663853"/>
    </source>
</evidence>
<comment type="caution">
    <text evidence="3">The sequence shown here is derived from an EMBL/GenBank/DDBJ whole genome shotgun (WGS) entry which is preliminary data.</text>
</comment>
<reference evidence="3" key="1">
    <citation type="submission" date="2021-01" db="EMBL/GenBank/DDBJ databases">
        <authorList>
            <person name="Kaushik A."/>
        </authorList>
    </citation>
    <scope>NUCLEOTIDE SEQUENCE</scope>
    <source>
        <strain evidence="3">AG6-10EEA</strain>
    </source>
</reference>
<dbReference type="Proteomes" id="UP000663853">
    <property type="component" value="Unassembled WGS sequence"/>
</dbReference>
<keyword evidence="1" id="KW-0472">Membrane</keyword>
<dbReference type="AlphaFoldDB" id="A0A8H3BFD5"/>
<keyword evidence="2" id="KW-0732">Signal</keyword>
<keyword evidence="1" id="KW-0812">Transmembrane</keyword>
<feature type="transmembrane region" description="Helical" evidence="1">
    <location>
        <begin position="120"/>
        <end position="149"/>
    </location>
</feature>
<gene>
    <name evidence="3" type="ORF">RDB_LOCUS53610</name>
</gene>
<evidence type="ECO:0000256" key="2">
    <source>
        <dbReference type="SAM" id="SignalP"/>
    </source>
</evidence>
<keyword evidence="1" id="KW-1133">Transmembrane helix</keyword>
<evidence type="ECO:0000313" key="3">
    <source>
        <dbReference type="EMBL" id="CAE6454913.1"/>
    </source>
</evidence>
<evidence type="ECO:0000256" key="1">
    <source>
        <dbReference type="SAM" id="Phobius"/>
    </source>
</evidence>
<sequence>MRFSILVILCSYVMLGFATPVFSTKNLVVKRDDTSITGVLTKLKSSITAPASEIDNLLATKTANQDNVGPCINLITTALQTAVNELRTLKSSAHESQSNDAVGQVANEVVNLLIKIGADLLLGVPVLGMLLGPLVTGLALLLSGLLALLPGLPLDANLLNDAAQLFNKVSPGLSLDELAF</sequence>
<protein>
    <submittedName>
        <fullName evidence="3">Uncharacterized protein</fullName>
    </submittedName>
</protein>
<dbReference type="EMBL" id="CAJMXA010001213">
    <property type="protein sequence ID" value="CAE6454913.1"/>
    <property type="molecule type" value="Genomic_DNA"/>
</dbReference>
<name>A0A8H3BFD5_9AGAM</name>
<feature type="chain" id="PRO_5034905488" evidence="2">
    <location>
        <begin position="19"/>
        <end position="180"/>
    </location>
</feature>